<feature type="signal peptide" evidence="1">
    <location>
        <begin position="1"/>
        <end position="20"/>
    </location>
</feature>
<dbReference type="InterPro" id="IPR014247">
    <property type="entry name" value="Spore_lipoprot_YhcN/YlaJ"/>
</dbReference>
<dbReference type="EMBL" id="JBHSMI010000029">
    <property type="protein sequence ID" value="MFC5405469.1"/>
    <property type="molecule type" value="Genomic_DNA"/>
</dbReference>
<evidence type="ECO:0000256" key="1">
    <source>
        <dbReference type="SAM" id="SignalP"/>
    </source>
</evidence>
<dbReference type="Pfam" id="PF09580">
    <property type="entry name" value="Spore_YhcN_YlaJ"/>
    <property type="match status" value="1"/>
</dbReference>
<dbReference type="Proteomes" id="UP001596113">
    <property type="component" value="Unassembled WGS sequence"/>
</dbReference>
<dbReference type="PROSITE" id="PS51257">
    <property type="entry name" value="PROKAR_LIPOPROTEIN"/>
    <property type="match status" value="1"/>
</dbReference>
<reference evidence="3" key="1">
    <citation type="journal article" date="2019" name="Int. J. Syst. Evol. Microbiol.">
        <title>The Global Catalogue of Microorganisms (GCM) 10K type strain sequencing project: providing services to taxonomists for standard genome sequencing and annotation.</title>
        <authorList>
            <consortium name="The Broad Institute Genomics Platform"/>
            <consortium name="The Broad Institute Genome Sequencing Center for Infectious Disease"/>
            <person name="Wu L."/>
            <person name="Ma J."/>
        </authorList>
    </citation>
    <scope>NUCLEOTIDE SEQUENCE [LARGE SCALE GENOMIC DNA]</scope>
    <source>
        <strain evidence="3">CGMCC 1.18575</strain>
    </source>
</reference>
<comment type="caution">
    <text evidence="2">The sequence shown here is derived from an EMBL/GenBank/DDBJ whole genome shotgun (WGS) entry which is preliminary data.</text>
</comment>
<protein>
    <submittedName>
        <fullName evidence="2">YhcN/YlaJ family sporulation lipoprotein</fullName>
    </submittedName>
</protein>
<organism evidence="2 3">
    <name type="scientific">Cohnella soli</name>
    <dbReference type="NCBI Taxonomy" id="425005"/>
    <lineage>
        <taxon>Bacteria</taxon>
        <taxon>Bacillati</taxon>
        <taxon>Bacillota</taxon>
        <taxon>Bacilli</taxon>
        <taxon>Bacillales</taxon>
        <taxon>Paenibacillaceae</taxon>
        <taxon>Cohnella</taxon>
    </lineage>
</organism>
<name>A0ABW0HY06_9BACL</name>
<keyword evidence="1" id="KW-0732">Signal</keyword>
<proteinExistence type="predicted"/>
<keyword evidence="3" id="KW-1185">Reference proteome</keyword>
<evidence type="ECO:0000313" key="3">
    <source>
        <dbReference type="Proteomes" id="UP001596113"/>
    </source>
</evidence>
<dbReference type="InterPro" id="IPR019076">
    <property type="entry name" value="Spore_lipoprot_YhcN/YlaJ-like"/>
</dbReference>
<keyword evidence="2" id="KW-0449">Lipoprotein</keyword>
<accession>A0ABW0HY06</accession>
<feature type="chain" id="PRO_5045377989" evidence="1">
    <location>
        <begin position="21"/>
        <end position="198"/>
    </location>
</feature>
<gene>
    <name evidence="2" type="ORF">ACFPOF_22225</name>
</gene>
<dbReference type="NCBIfam" id="TIGR02898">
    <property type="entry name" value="spore_YhcN_YlaJ"/>
    <property type="match status" value="1"/>
</dbReference>
<dbReference type="RefSeq" id="WP_378136725.1">
    <property type="nucleotide sequence ID" value="NZ_JBHSMI010000029.1"/>
</dbReference>
<evidence type="ECO:0000313" key="2">
    <source>
        <dbReference type="EMBL" id="MFC5405469.1"/>
    </source>
</evidence>
<sequence>MKIKRAGTFTTCMLIALAFALSGCMGKTGDLGNKNIRPNAIGNGMQSKFANDSDNERNRIYGKQRVNNNIVGMHDNSHLQLGEQVAAKIAKMPGIDKAYVMITEHNAYVAVKEKAPGAARAHRVESMQAKKDKIADLVRASSPSTENVFVSANPEFESRMAGYAADVRMGHPLQGFLSEFNALVERVFPGPSGSSRNK</sequence>